<dbReference type="GO" id="GO:0005615">
    <property type="term" value="C:extracellular space"/>
    <property type="evidence" value="ECO:0007669"/>
    <property type="project" value="TreeGrafter"/>
</dbReference>
<evidence type="ECO:0000313" key="7">
    <source>
        <dbReference type="Proteomes" id="UP000256661"/>
    </source>
</evidence>
<evidence type="ECO:0000256" key="1">
    <source>
        <dbReference type="ARBA" id="ARBA00022723"/>
    </source>
</evidence>
<dbReference type="EMBL" id="QTTT01000001">
    <property type="protein sequence ID" value="REE96158.1"/>
    <property type="molecule type" value="Genomic_DNA"/>
</dbReference>
<keyword evidence="7" id="KW-1185">Reference proteome</keyword>
<evidence type="ECO:0000256" key="4">
    <source>
        <dbReference type="ARBA" id="ARBA00023157"/>
    </source>
</evidence>
<dbReference type="NCBIfam" id="NF040941">
    <property type="entry name" value="GGGWT_bact"/>
    <property type="match status" value="1"/>
</dbReference>
<organism evidence="6 7">
    <name type="scientific">Thermomonospora umbrina</name>
    <dbReference type="NCBI Taxonomy" id="111806"/>
    <lineage>
        <taxon>Bacteria</taxon>
        <taxon>Bacillati</taxon>
        <taxon>Actinomycetota</taxon>
        <taxon>Actinomycetes</taxon>
        <taxon>Streptosporangiales</taxon>
        <taxon>Thermomonosporaceae</taxon>
        <taxon>Thermomonospora</taxon>
    </lineage>
</organism>
<keyword evidence="3" id="KW-0106">Calcium</keyword>
<dbReference type="InterPro" id="IPR014716">
    <property type="entry name" value="Fibrinogen_a/b/g_C_1"/>
</dbReference>
<dbReference type="SUPFAM" id="SSF50969">
    <property type="entry name" value="YVTN repeat-like/Quinoprotein amine dehydrogenase"/>
    <property type="match status" value="1"/>
</dbReference>
<reference evidence="6 7" key="1">
    <citation type="submission" date="2018-08" db="EMBL/GenBank/DDBJ databases">
        <title>Sequencing the genomes of 1000 actinobacteria strains.</title>
        <authorList>
            <person name="Klenk H.-P."/>
        </authorList>
    </citation>
    <scope>NUCLEOTIDE SEQUENCE [LARGE SCALE GENOMIC DNA]</scope>
    <source>
        <strain evidence="6 7">DSM 43927</strain>
    </source>
</reference>
<dbReference type="PANTHER" id="PTHR16146:SF46">
    <property type="entry name" value="INTELECTIN-1A-RELATED"/>
    <property type="match status" value="1"/>
</dbReference>
<evidence type="ECO:0008006" key="8">
    <source>
        <dbReference type="Google" id="ProtNLM"/>
    </source>
</evidence>
<dbReference type="AlphaFoldDB" id="A0A3D9SJP4"/>
<dbReference type="InterPro" id="IPR011044">
    <property type="entry name" value="Quino_amine_DH_bsu"/>
</dbReference>
<dbReference type="PANTHER" id="PTHR16146">
    <property type="entry name" value="INTELECTIN"/>
    <property type="match status" value="1"/>
</dbReference>
<keyword evidence="5" id="KW-0732">Signal</keyword>
<protein>
    <recommendedName>
        <fullName evidence="8">Fibrinogen beta/gamma subunit family protein</fullName>
    </recommendedName>
</protein>
<comment type="caution">
    <text evidence="6">The sequence shown here is derived from an EMBL/GenBank/DDBJ whole genome shotgun (WGS) entry which is preliminary data.</text>
</comment>
<gene>
    <name evidence="6" type="ORF">DFJ69_1583</name>
</gene>
<evidence type="ECO:0000256" key="5">
    <source>
        <dbReference type="SAM" id="SignalP"/>
    </source>
</evidence>
<proteinExistence type="predicted"/>
<feature type="chain" id="PRO_5038544787" description="Fibrinogen beta/gamma subunit family protein" evidence="5">
    <location>
        <begin position="30"/>
        <end position="788"/>
    </location>
</feature>
<dbReference type="GO" id="GO:0070492">
    <property type="term" value="F:oligosaccharide binding"/>
    <property type="evidence" value="ECO:0007669"/>
    <property type="project" value="TreeGrafter"/>
</dbReference>
<dbReference type="GO" id="GO:0005975">
    <property type="term" value="P:carbohydrate metabolic process"/>
    <property type="evidence" value="ECO:0007669"/>
    <property type="project" value="UniProtKB-ARBA"/>
</dbReference>
<dbReference type="Gene3D" id="3.90.215.10">
    <property type="entry name" value="Gamma Fibrinogen, chain A, domain 1"/>
    <property type="match status" value="1"/>
</dbReference>
<dbReference type="Proteomes" id="UP000256661">
    <property type="component" value="Unassembled WGS sequence"/>
</dbReference>
<evidence type="ECO:0000313" key="6">
    <source>
        <dbReference type="EMBL" id="REE96158.1"/>
    </source>
</evidence>
<dbReference type="SUPFAM" id="SSF56496">
    <property type="entry name" value="Fibrinogen C-terminal domain-like"/>
    <property type="match status" value="1"/>
</dbReference>
<feature type="signal peptide" evidence="5">
    <location>
        <begin position="1"/>
        <end position="29"/>
    </location>
</feature>
<keyword evidence="1" id="KW-0479">Metal-binding</keyword>
<dbReference type="InterPro" id="IPR013783">
    <property type="entry name" value="Ig-like_fold"/>
</dbReference>
<dbReference type="InterPro" id="IPR036056">
    <property type="entry name" value="Fibrinogen-like_C"/>
</dbReference>
<accession>A0A3D9SJP4</accession>
<keyword evidence="4" id="KW-1015">Disulfide bond</keyword>
<dbReference type="GO" id="GO:0046872">
    <property type="term" value="F:metal ion binding"/>
    <property type="evidence" value="ECO:0007669"/>
    <property type="project" value="UniProtKB-KW"/>
</dbReference>
<evidence type="ECO:0000256" key="2">
    <source>
        <dbReference type="ARBA" id="ARBA00022734"/>
    </source>
</evidence>
<evidence type="ECO:0000256" key="3">
    <source>
        <dbReference type="ARBA" id="ARBA00022837"/>
    </source>
</evidence>
<keyword evidence="2" id="KW-0430">Lectin</keyword>
<sequence>MAFRLQTRPVRVSLIVAAAALVSGGVAVALPRSAAAAPVPDGSSALNAAPSCWAIKQTRPSSASGLYWLQTPLLVTAQQFYCDMTTDGGGWVLVGRGRENWSFHNAGQGTPGQVRNTPAGTGAFAPAALPGATIDGLLNGGSVQALGDGVRLRRATNAGGTAWQEMRWKVSGAAGWSWTFDGGMPLSSTTFGSSTYQGGTTADVDRDGLFAPYNRVWTTATSAKGWKRGFAYGERVSGGSNSSTNHLWTAGGEGSPMPFTQVWIRPKVTDPDYGTMPAAGLPARPNRALVSGATSPTPWGVTGVVAGGSGETNLEVQGIATLGDTVYVGGFFQYVQKGASPAAGEKVQQSYLAAFDARTGEWKSGFRPVLNGGVLDIQAAGDKIIVAGDFASVNGVANTKGLAALDPATGAPVAAWKATLERGSNAPRARALDVQGEWLYVGGTFTHIAGGATLAKSKLWVGGAARVRVTDGTPDTTWNPFFDGPVFDVDASDRGDRVYFGGRFENMGKQKETRANNFTVVDATGAGRRIPGVEDQSWRPTAIREDGQYRQTVKEVGDRVWLGGSEHDLQVYDRDFTRRIGSNITRAGGDFQDMVVKDGIVWGASHGWDYNYIGASTYPDVYAGGGFTAVHRSHGLGAWDAQTGEYLTAFNPSFRSRTGSGIWALEFDRFGCLWFGGDMNRGSWSGTGYQWLGGFGRLCALDHTPPPVPARLRVASTGDDGVGLAWDGVPNDTTVRYEVLRDGRVIATDLRGWNFKDALRDGASHRYVVRSHDTSGNRSASTPVLVVP</sequence>
<dbReference type="Gene3D" id="2.60.40.10">
    <property type="entry name" value="Immunoglobulins"/>
    <property type="match status" value="1"/>
</dbReference>
<name>A0A3D9SJP4_9ACTN</name>